<dbReference type="Proteomes" id="UP001497512">
    <property type="component" value="Chromosome 2"/>
</dbReference>
<evidence type="ECO:0000313" key="2">
    <source>
        <dbReference type="EMBL" id="CAK9215587.1"/>
    </source>
</evidence>
<keyword evidence="3" id="KW-1185">Reference proteome</keyword>
<evidence type="ECO:0000313" key="3">
    <source>
        <dbReference type="Proteomes" id="UP001497512"/>
    </source>
</evidence>
<dbReference type="EMBL" id="OZ019894">
    <property type="protein sequence ID" value="CAK9215587.1"/>
    <property type="molecule type" value="Genomic_DNA"/>
</dbReference>
<feature type="chain" id="PRO_5046766485" description="ATP synthase F0 subunit 8" evidence="1">
    <location>
        <begin position="21"/>
        <end position="58"/>
    </location>
</feature>
<evidence type="ECO:0008006" key="4">
    <source>
        <dbReference type="Google" id="ProtNLM"/>
    </source>
</evidence>
<protein>
    <recommendedName>
        <fullName evidence="4">ATP synthase F0 subunit 8</fullName>
    </recommendedName>
</protein>
<organism evidence="2 3">
    <name type="scientific">Sphagnum troendelagicum</name>
    <dbReference type="NCBI Taxonomy" id="128251"/>
    <lineage>
        <taxon>Eukaryota</taxon>
        <taxon>Viridiplantae</taxon>
        <taxon>Streptophyta</taxon>
        <taxon>Embryophyta</taxon>
        <taxon>Bryophyta</taxon>
        <taxon>Sphagnophytina</taxon>
        <taxon>Sphagnopsida</taxon>
        <taxon>Sphagnales</taxon>
        <taxon>Sphagnaceae</taxon>
        <taxon>Sphagnum</taxon>
    </lineage>
</organism>
<name>A0ABP0U8J4_9BRYO</name>
<evidence type="ECO:0000256" key="1">
    <source>
        <dbReference type="SAM" id="SignalP"/>
    </source>
</evidence>
<keyword evidence="1" id="KW-0732">Signal</keyword>
<sequence length="58" mass="7079">MMLFIVYIFWLLFWLENLQAFPPSVLCFGHVFSSSLTKFHQVNIRAQERRFYKSHPRT</sequence>
<reference evidence="2" key="1">
    <citation type="submission" date="2024-02" db="EMBL/GenBank/DDBJ databases">
        <authorList>
            <consortium name="ELIXIR-Norway"/>
            <consortium name="Elixir Norway"/>
        </authorList>
    </citation>
    <scope>NUCLEOTIDE SEQUENCE</scope>
</reference>
<accession>A0ABP0U8J4</accession>
<feature type="signal peptide" evidence="1">
    <location>
        <begin position="1"/>
        <end position="20"/>
    </location>
</feature>
<gene>
    <name evidence="2" type="ORF">CSSPTR1EN2_LOCUS12806</name>
</gene>
<proteinExistence type="predicted"/>